<keyword evidence="1" id="KW-0175">Coiled coil</keyword>
<sequence length="95" mass="11288">MIRDREEDIQKIIEKLKYQINQLKNLHQKQIKQMKLLVQLISVNRLLKKIQLKPIQNQIKPKIHRSQQIRNGQFQQFLAIILVGVLVTILVVKSN</sequence>
<proteinExistence type="predicted"/>
<keyword evidence="2" id="KW-1133">Transmembrane helix</keyword>
<keyword evidence="2" id="KW-0472">Membrane</keyword>
<comment type="caution">
    <text evidence="3">The sequence shown here is derived from an EMBL/GenBank/DDBJ whole genome shotgun (WGS) entry which is preliminary data.</text>
</comment>
<dbReference type="EMBL" id="CAJJDN010000037">
    <property type="protein sequence ID" value="CAD8078407.1"/>
    <property type="molecule type" value="Genomic_DNA"/>
</dbReference>
<evidence type="ECO:0000313" key="3">
    <source>
        <dbReference type="EMBL" id="CAD8078407.1"/>
    </source>
</evidence>
<evidence type="ECO:0008006" key="5">
    <source>
        <dbReference type="Google" id="ProtNLM"/>
    </source>
</evidence>
<feature type="transmembrane region" description="Helical" evidence="2">
    <location>
        <begin position="74"/>
        <end position="92"/>
    </location>
</feature>
<keyword evidence="2" id="KW-0812">Transmembrane</keyword>
<accession>A0A8S1MDL5</accession>
<evidence type="ECO:0000256" key="1">
    <source>
        <dbReference type="SAM" id="Coils"/>
    </source>
</evidence>
<gene>
    <name evidence="3" type="ORF">PSON_ATCC_30995.1.T0370293</name>
</gene>
<feature type="coiled-coil region" evidence="1">
    <location>
        <begin position="6"/>
        <end position="33"/>
    </location>
</feature>
<dbReference type="AlphaFoldDB" id="A0A8S1MDL5"/>
<evidence type="ECO:0000313" key="4">
    <source>
        <dbReference type="Proteomes" id="UP000692954"/>
    </source>
</evidence>
<dbReference type="Proteomes" id="UP000692954">
    <property type="component" value="Unassembled WGS sequence"/>
</dbReference>
<reference evidence="3" key="1">
    <citation type="submission" date="2021-01" db="EMBL/GenBank/DDBJ databases">
        <authorList>
            <consortium name="Genoscope - CEA"/>
            <person name="William W."/>
        </authorList>
    </citation>
    <scope>NUCLEOTIDE SEQUENCE</scope>
</reference>
<evidence type="ECO:0000256" key="2">
    <source>
        <dbReference type="SAM" id="Phobius"/>
    </source>
</evidence>
<protein>
    <recommendedName>
        <fullName evidence="5">Transmembrane protein</fullName>
    </recommendedName>
</protein>
<keyword evidence="4" id="KW-1185">Reference proteome</keyword>
<organism evidence="3 4">
    <name type="scientific">Paramecium sonneborni</name>
    <dbReference type="NCBI Taxonomy" id="65129"/>
    <lineage>
        <taxon>Eukaryota</taxon>
        <taxon>Sar</taxon>
        <taxon>Alveolata</taxon>
        <taxon>Ciliophora</taxon>
        <taxon>Intramacronucleata</taxon>
        <taxon>Oligohymenophorea</taxon>
        <taxon>Peniculida</taxon>
        <taxon>Parameciidae</taxon>
        <taxon>Paramecium</taxon>
    </lineage>
</organism>
<name>A0A8S1MDL5_9CILI</name>